<proteinExistence type="predicted"/>
<feature type="transmembrane region" description="Helical" evidence="1">
    <location>
        <begin position="119"/>
        <end position="136"/>
    </location>
</feature>
<evidence type="ECO:0000313" key="3">
    <source>
        <dbReference type="Proteomes" id="UP000318380"/>
    </source>
</evidence>
<keyword evidence="1" id="KW-1133">Transmembrane helix</keyword>
<keyword evidence="3" id="KW-1185">Reference proteome</keyword>
<sequence>MTSTYAPEQRPVSTTAKVSGYLAAAMAAGLGITHLTIYTVGFLDASDVALSTYLLGGVAIAAVALVFAAAAALLTWRSNVRLRRTLRAACWVAATVLSLQAVGIALAEPVLLIQPAGPGPWSLVGGPAFAIFLWQSRKARTR</sequence>
<accession>A0A561BV39</accession>
<dbReference type="Proteomes" id="UP000318380">
    <property type="component" value="Unassembled WGS sequence"/>
</dbReference>
<feature type="transmembrane region" description="Helical" evidence="1">
    <location>
        <begin position="88"/>
        <end position="107"/>
    </location>
</feature>
<reference evidence="2 3" key="1">
    <citation type="submission" date="2019-06" db="EMBL/GenBank/DDBJ databases">
        <title>Sequencing the genomes of 1000 actinobacteria strains.</title>
        <authorList>
            <person name="Klenk H.-P."/>
        </authorList>
    </citation>
    <scope>NUCLEOTIDE SEQUENCE [LARGE SCALE GENOMIC DNA]</scope>
    <source>
        <strain evidence="2 3">DSM 24683</strain>
    </source>
</reference>
<feature type="transmembrane region" description="Helical" evidence="1">
    <location>
        <begin position="53"/>
        <end position="76"/>
    </location>
</feature>
<organism evidence="2 3">
    <name type="scientific">Kribbella amoyensis</name>
    <dbReference type="NCBI Taxonomy" id="996641"/>
    <lineage>
        <taxon>Bacteria</taxon>
        <taxon>Bacillati</taxon>
        <taxon>Actinomycetota</taxon>
        <taxon>Actinomycetes</taxon>
        <taxon>Propionibacteriales</taxon>
        <taxon>Kribbellaceae</taxon>
        <taxon>Kribbella</taxon>
    </lineage>
</organism>
<dbReference type="AlphaFoldDB" id="A0A561BV39"/>
<keyword evidence="1" id="KW-0812">Transmembrane</keyword>
<keyword evidence="1" id="KW-0472">Membrane</keyword>
<gene>
    <name evidence="2" type="ORF">FB561_3908</name>
</gene>
<feature type="transmembrane region" description="Helical" evidence="1">
    <location>
        <begin position="21"/>
        <end position="41"/>
    </location>
</feature>
<dbReference type="RefSeq" id="WP_170284713.1">
    <property type="nucleotide sequence ID" value="NZ_VIVK01000001.1"/>
</dbReference>
<dbReference type="EMBL" id="VIVK01000001">
    <property type="protein sequence ID" value="TWD82765.1"/>
    <property type="molecule type" value="Genomic_DNA"/>
</dbReference>
<name>A0A561BV39_9ACTN</name>
<evidence type="ECO:0000313" key="2">
    <source>
        <dbReference type="EMBL" id="TWD82765.1"/>
    </source>
</evidence>
<protein>
    <submittedName>
        <fullName evidence="2">Uncharacterized protein</fullName>
    </submittedName>
</protein>
<evidence type="ECO:0000256" key="1">
    <source>
        <dbReference type="SAM" id="Phobius"/>
    </source>
</evidence>
<comment type="caution">
    <text evidence="2">The sequence shown here is derived from an EMBL/GenBank/DDBJ whole genome shotgun (WGS) entry which is preliminary data.</text>
</comment>